<reference evidence="5" key="1">
    <citation type="submission" date="2016-10" db="EMBL/GenBank/DDBJ databases">
        <authorList>
            <person name="Varghese N."/>
            <person name="Submissions S."/>
        </authorList>
    </citation>
    <scope>NUCLEOTIDE SEQUENCE [LARGE SCALE GENOMIC DNA]</scope>
    <source>
        <strain evidence="5">DSM 10146</strain>
    </source>
</reference>
<name>A0A1G7DMK8_9RHOB</name>
<dbReference type="GO" id="GO:0004601">
    <property type="term" value="F:peroxidase activity"/>
    <property type="evidence" value="ECO:0007669"/>
    <property type="project" value="UniProtKB-KW"/>
</dbReference>
<evidence type="ECO:0000313" key="5">
    <source>
        <dbReference type="Proteomes" id="UP000198994"/>
    </source>
</evidence>
<evidence type="ECO:0000256" key="1">
    <source>
        <dbReference type="ARBA" id="ARBA00004613"/>
    </source>
</evidence>
<dbReference type="OrthoDB" id="105077at2"/>
<dbReference type="InterPro" id="IPR019791">
    <property type="entry name" value="Haem_peroxidase_animal"/>
</dbReference>
<accession>A0A1G7DMK8</accession>
<evidence type="ECO:0000313" key="4">
    <source>
        <dbReference type="EMBL" id="SDE52767.1"/>
    </source>
</evidence>
<dbReference type="GO" id="GO:0005576">
    <property type="term" value="C:extracellular region"/>
    <property type="evidence" value="ECO:0007669"/>
    <property type="project" value="UniProtKB-SubCell"/>
</dbReference>
<sequence length="504" mass="55835">MTGMTHALSRYDYLVKQCLDGKALLTEPPLAQHFGHLLGKPNEITGNLSHQAILDAYIALVDGMKTTTVTPGPAEAGMTFFGQFVDHDITLDATSSIGRKIDPRSIRNVRTPTLDLDCVYGDGPDASPHLYHNKHKDYLLFGRDDCPLDLARNAKGTALIGDPRNDENILVSQIQGAFICLHNILMSHANDGARAENEVSRMVHGVGGMSIRKTVWTETVVPRLMDFEHVRRTVRLHYQWLVLNQLLPSFVDKACIKAALAAPYVFGKHGPIMPAEFSGAAYRFGHATVQASYKLRADEQPRDLFAMMKAFSPRVPDDDMHMNMFFDLEDGNVQMALPVGTKMAETLFALPDGIVNKSEKWGEIEVPVAEAKKLALRNILRDRTALQLASGQQVARWLQAHAPHLGIKELKAPEALASRHIDKTPLWFYCLQEADAGGKLTGVGGTIVAQVFVRLLRLDPESILNTDFTPWEGFGSADMTMGKMMKWIETNRDTIPLGNELRCG</sequence>
<dbReference type="GO" id="GO:0020037">
    <property type="term" value="F:heme binding"/>
    <property type="evidence" value="ECO:0007669"/>
    <property type="project" value="InterPro"/>
</dbReference>
<keyword evidence="3" id="KW-0325">Glycoprotein</keyword>
<dbReference type="CDD" id="cd09819">
    <property type="entry name" value="An_peroxidase_bacterial_1"/>
    <property type="match status" value="1"/>
</dbReference>
<organism evidence="4 5">
    <name type="scientific">Salipiger thiooxidans</name>
    <dbReference type="NCBI Taxonomy" id="282683"/>
    <lineage>
        <taxon>Bacteria</taxon>
        <taxon>Pseudomonadati</taxon>
        <taxon>Pseudomonadota</taxon>
        <taxon>Alphaproteobacteria</taxon>
        <taxon>Rhodobacterales</taxon>
        <taxon>Roseobacteraceae</taxon>
        <taxon>Salipiger</taxon>
    </lineage>
</organism>
<keyword evidence="4" id="KW-0575">Peroxidase</keyword>
<dbReference type="PANTHER" id="PTHR11475">
    <property type="entry name" value="OXIDASE/PEROXIDASE"/>
    <property type="match status" value="1"/>
</dbReference>
<dbReference type="STRING" id="282683.SAMN04488105_104318"/>
<dbReference type="Proteomes" id="UP000198994">
    <property type="component" value="Unassembled WGS sequence"/>
</dbReference>
<keyword evidence="4" id="KW-0560">Oxidoreductase</keyword>
<dbReference type="RefSeq" id="WP_089957618.1">
    <property type="nucleotide sequence ID" value="NZ_FNAV01000004.1"/>
</dbReference>
<dbReference type="InterPro" id="IPR010255">
    <property type="entry name" value="Haem_peroxidase_sf"/>
</dbReference>
<keyword evidence="5" id="KW-1185">Reference proteome</keyword>
<dbReference type="AlphaFoldDB" id="A0A1G7DMK8"/>
<evidence type="ECO:0000256" key="2">
    <source>
        <dbReference type="ARBA" id="ARBA00022525"/>
    </source>
</evidence>
<protein>
    <submittedName>
        <fullName evidence="4">Animal haem peroxidase</fullName>
    </submittedName>
</protein>
<comment type="subcellular location">
    <subcellularLocation>
        <location evidence="1">Secreted</location>
    </subcellularLocation>
</comment>
<proteinExistence type="predicted"/>
<dbReference type="PANTHER" id="PTHR11475:SF4">
    <property type="entry name" value="CHORION PEROXIDASE"/>
    <property type="match status" value="1"/>
</dbReference>
<dbReference type="GO" id="GO:0006979">
    <property type="term" value="P:response to oxidative stress"/>
    <property type="evidence" value="ECO:0007669"/>
    <property type="project" value="InterPro"/>
</dbReference>
<keyword evidence="2" id="KW-0964">Secreted</keyword>
<gene>
    <name evidence="4" type="ORF">SAMN04488105_104318</name>
</gene>
<dbReference type="InterPro" id="IPR037120">
    <property type="entry name" value="Haem_peroxidase_sf_animal"/>
</dbReference>
<dbReference type="Gene3D" id="1.10.640.10">
    <property type="entry name" value="Haem peroxidase domain superfamily, animal type"/>
    <property type="match status" value="1"/>
</dbReference>
<evidence type="ECO:0000256" key="3">
    <source>
        <dbReference type="ARBA" id="ARBA00023180"/>
    </source>
</evidence>
<dbReference type="EMBL" id="FNAV01000004">
    <property type="protein sequence ID" value="SDE52767.1"/>
    <property type="molecule type" value="Genomic_DNA"/>
</dbReference>
<dbReference type="SUPFAM" id="SSF48113">
    <property type="entry name" value="Heme-dependent peroxidases"/>
    <property type="match status" value="1"/>
</dbReference>
<dbReference type="Pfam" id="PF03098">
    <property type="entry name" value="An_peroxidase"/>
    <property type="match status" value="1"/>
</dbReference>